<evidence type="ECO:0000313" key="2">
    <source>
        <dbReference type="Proteomes" id="UP001221189"/>
    </source>
</evidence>
<keyword evidence="2" id="KW-1185">Reference proteome</keyword>
<dbReference type="Proteomes" id="UP001221189">
    <property type="component" value="Unassembled WGS sequence"/>
</dbReference>
<accession>A0ABT5KCU8</accession>
<protein>
    <submittedName>
        <fullName evidence="1">Uncharacterized protein</fullName>
    </submittedName>
</protein>
<organism evidence="1 2">
    <name type="scientific">Roseateles albus</name>
    <dbReference type="NCBI Taxonomy" id="2987525"/>
    <lineage>
        <taxon>Bacteria</taxon>
        <taxon>Pseudomonadati</taxon>
        <taxon>Pseudomonadota</taxon>
        <taxon>Betaproteobacteria</taxon>
        <taxon>Burkholderiales</taxon>
        <taxon>Sphaerotilaceae</taxon>
        <taxon>Roseateles</taxon>
    </lineage>
</organism>
<evidence type="ECO:0000313" key="1">
    <source>
        <dbReference type="EMBL" id="MDC8771747.1"/>
    </source>
</evidence>
<dbReference type="EMBL" id="JAQQXT010000004">
    <property type="protein sequence ID" value="MDC8771747.1"/>
    <property type="molecule type" value="Genomic_DNA"/>
</dbReference>
<comment type="caution">
    <text evidence="1">The sequence shown here is derived from an EMBL/GenBank/DDBJ whole genome shotgun (WGS) entry which is preliminary data.</text>
</comment>
<gene>
    <name evidence="1" type="ORF">PRZ03_09220</name>
</gene>
<name>A0ABT5KCU8_9BURK</name>
<sequence length="65" mass="7340">MNEQKQLTVSVELVPAEALALAQLMKRNCFHTWSEYSVDRDEAYQMRDACEQLAKGLAKAGFAPH</sequence>
<dbReference type="RefSeq" id="WP_273600032.1">
    <property type="nucleotide sequence ID" value="NZ_JAQQXT010000004.1"/>
</dbReference>
<dbReference type="Pfam" id="PF24806">
    <property type="entry name" value="DUF7706"/>
    <property type="match status" value="1"/>
</dbReference>
<reference evidence="1 2" key="1">
    <citation type="submission" date="2022-10" db="EMBL/GenBank/DDBJ databases">
        <title>Paucibacter sp. hw1 Genome sequencing.</title>
        <authorList>
            <person name="Park S."/>
        </authorList>
    </citation>
    <scope>NUCLEOTIDE SEQUENCE [LARGE SCALE GENOMIC DNA]</scope>
    <source>
        <strain evidence="2">hw1</strain>
    </source>
</reference>
<proteinExistence type="predicted"/>
<dbReference type="InterPro" id="IPR056123">
    <property type="entry name" value="DUF7706"/>
</dbReference>